<dbReference type="InterPro" id="IPR036673">
    <property type="entry name" value="Cyanovirin-N_sf"/>
</dbReference>
<protein>
    <submittedName>
        <fullName evidence="2">Cyanovirin-n family protein</fullName>
    </submittedName>
</protein>
<dbReference type="SUPFAM" id="SSF51322">
    <property type="entry name" value="Cyanovirin-N"/>
    <property type="match status" value="1"/>
</dbReference>
<dbReference type="PANTHER" id="PTHR42076:SF1">
    <property type="entry name" value="CYANOVIRIN-N DOMAIN-CONTAINING PROTEIN"/>
    <property type="match status" value="1"/>
</dbReference>
<feature type="domain" description="Cyanovirin-N" evidence="1">
    <location>
        <begin position="2"/>
        <end position="105"/>
    </location>
</feature>
<dbReference type="InterPro" id="IPR011058">
    <property type="entry name" value="Cyanovirin-N"/>
</dbReference>
<dbReference type="Gene3D" id="2.30.60.10">
    <property type="entry name" value="Cyanovirin-N"/>
    <property type="match status" value="1"/>
</dbReference>
<dbReference type="EMBL" id="KB020524">
    <property type="protein sequence ID" value="ELA36290.1"/>
    <property type="molecule type" value="Genomic_DNA"/>
</dbReference>
<dbReference type="STRING" id="1213859.L2GD03"/>
<gene>
    <name evidence="2" type="ORF">CGGC5_4122</name>
</gene>
<name>L2GD03_COLFN</name>
<organism evidence="2">
    <name type="scientific">Colletotrichum fructicola (strain Nara gc5)</name>
    <name type="common">Anthracnose fungus</name>
    <name type="synonym">Colletotrichum gloeosporioides (strain Nara gc5)</name>
    <dbReference type="NCBI Taxonomy" id="1213859"/>
    <lineage>
        <taxon>Eukaryota</taxon>
        <taxon>Fungi</taxon>
        <taxon>Dikarya</taxon>
        <taxon>Ascomycota</taxon>
        <taxon>Pezizomycotina</taxon>
        <taxon>Sordariomycetes</taxon>
        <taxon>Hypocreomycetidae</taxon>
        <taxon>Glomerellales</taxon>
        <taxon>Glomerellaceae</taxon>
        <taxon>Colletotrichum</taxon>
        <taxon>Colletotrichum gloeosporioides species complex</taxon>
    </lineage>
</organism>
<accession>L2GD03</accession>
<dbReference type="HOGENOM" id="CLU_144945_0_0_1"/>
<evidence type="ECO:0000259" key="1">
    <source>
        <dbReference type="SMART" id="SM01111"/>
    </source>
</evidence>
<dbReference type="Pfam" id="PF08881">
    <property type="entry name" value="CVNH"/>
    <property type="match status" value="1"/>
</dbReference>
<sequence length="110" mass="12064">MSFHVSAENIRVDDGHILRAALRNENGDLNETEIDLNNCLGNNDGHFEWNGNGYSNSAEEIHFSIEGGDNVPILRARLFNLGGEAIDADCNLSERIGNDNGNFVFSELNG</sequence>
<reference evidence="2" key="1">
    <citation type="submission" date="2012-08" db="EMBL/GenBank/DDBJ databases">
        <title>Genome analysis of Colletotrichum orbiculare and Colletotrichum fructicola.</title>
        <authorList>
            <person name="Gan P.H.P."/>
            <person name="Ikeda K."/>
            <person name="Irieda H."/>
            <person name="Narusaka M."/>
            <person name="O'Connell R.J."/>
            <person name="Narusaka Y."/>
            <person name="Takano Y."/>
            <person name="Kubo Y."/>
            <person name="Shirasu K."/>
        </authorList>
    </citation>
    <scope>NUCLEOTIDE SEQUENCE</scope>
    <source>
        <strain evidence="2">Nara gc5</strain>
    </source>
</reference>
<dbReference type="PANTHER" id="PTHR42076">
    <property type="entry name" value="CYANOVIRIN-N HOMOLOG"/>
    <property type="match status" value="1"/>
</dbReference>
<proteinExistence type="predicted"/>
<evidence type="ECO:0000313" key="2">
    <source>
        <dbReference type="EMBL" id="ELA36290.1"/>
    </source>
</evidence>
<dbReference type="SMART" id="SM01111">
    <property type="entry name" value="CVNH"/>
    <property type="match status" value="1"/>
</dbReference>
<dbReference type="AlphaFoldDB" id="L2GD03"/>